<dbReference type="Proteomes" id="UP000318693">
    <property type="component" value="Unassembled WGS sequence"/>
</dbReference>
<dbReference type="PANTHER" id="PTHR47957">
    <property type="entry name" value="ATP-DEPENDENT HELICASE HRQ1"/>
    <property type="match status" value="1"/>
</dbReference>
<evidence type="ECO:0000256" key="3">
    <source>
        <dbReference type="SAM" id="MobiDB-lite"/>
    </source>
</evidence>
<evidence type="ECO:0000313" key="7">
    <source>
        <dbReference type="Proteomes" id="UP000318693"/>
    </source>
</evidence>
<reference evidence="6 7" key="1">
    <citation type="submission" date="2019-07" db="EMBL/GenBank/DDBJ databases">
        <title>Georgenia wutianyii sp. nov. and Georgenia *** sp. nov. isolated from plateau pika (Ochotona curzoniae) in the Qinghai-Tibet plateau of China.</title>
        <authorList>
            <person name="Tian Z."/>
        </authorList>
    </citation>
    <scope>NUCLEOTIDE SEQUENCE [LARGE SCALE GENOMIC DNA]</scope>
    <source>
        <strain evidence="6 7">Z446</strain>
    </source>
</reference>
<dbReference type="GO" id="GO:0006289">
    <property type="term" value="P:nucleotide-excision repair"/>
    <property type="evidence" value="ECO:0007669"/>
    <property type="project" value="TreeGrafter"/>
</dbReference>
<organism evidence="6 7">
    <name type="scientific">Georgenia yuyongxinii</name>
    <dbReference type="NCBI Taxonomy" id="2589797"/>
    <lineage>
        <taxon>Bacteria</taxon>
        <taxon>Bacillati</taxon>
        <taxon>Actinomycetota</taxon>
        <taxon>Actinomycetes</taxon>
        <taxon>Micrococcales</taxon>
        <taxon>Bogoriellaceae</taxon>
        <taxon>Georgenia</taxon>
    </lineage>
</organism>
<comment type="caution">
    <text evidence="6">The sequence shown here is derived from an EMBL/GenBank/DDBJ whole genome shotgun (WGS) entry which is preliminary data.</text>
</comment>
<dbReference type="InterPro" id="IPR027417">
    <property type="entry name" value="P-loop_NTPase"/>
</dbReference>
<keyword evidence="6" id="KW-0378">Hydrolase</keyword>
<dbReference type="GO" id="GO:0005524">
    <property type="term" value="F:ATP binding"/>
    <property type="evidence" value="ECO:0007669"/>
    <property type="project" value="UniProtKB-KW"/>
</dbReference>
<gene>
    <name evidence="6" type="ORF">FJ693_01260</name>
</gene>
<evidence type="ECO:0000256" key="1">
    <source>
        <dbReference type="ARBA" id="ARBA00022741"/>
    </source>
</evidence>
<keyword evidence="2" id="KW-0067">ATP-binding</keyword>
<dbReference type="PROSITE" id="PS51194">
    <property type="entry name" value="HELICASE_CTER"/>
    <property type="match status" value="1"/>
</dbReference>
<sequence>MSELLPTVEAETIRESLLDYLTTTFALADEDARAALAEFLADPEDGIFKGPYVRLRLPFRSADEGWRESLDWYSGPTPYGHQAAAFQRLSSAHLSAGERPKPTLVTTGTGSGKTEAFLYPILDHVLRAKRDGVTGTKAIILYPMNALANDQAGRLARLITDNSGLEGVTAALYTGQQGSERTRVSADGLITSRREIRDNPPDILLTNYKMLDQLLLRADDAPIWERSARSLQYLVLDEFHTYDGAQGTDVSMLLRRLGLALKSYWPDDDPAFTDEDRDRPLGRITPVATSATLGDKGDPAAMLAFARTVFGDEFGEDAVITESRVSLDEWTAGTAFRLQQIGITTPEAVGGWRADAELVNRVNDALEQLGDDAVGATLARTVLAELWTADGERPSVDSTETDLLLDLVKAHPMTAELVHVAEQAVSVRDLASAVVVDRALPSAEAEEWQNASERFVVAVFGAISHFRAVTGRQALTVDLHLWVRELTRIDRTASVTPQYLWSDDGEVTLANGDGVAGTPLPALYCRHCGRSGWGVVLAPTGTDLDTDDTRIRARHFQGDDRFRALIYAPAEGRDAETNPSDQGGGNLRWLHEHERRLVGALPADEEDLRTGRLLPVLVHTGDDAGELSKKDTCPSCLQDDGIRFLGSAIATLLSVTLSTLFGQRRLDQQEKKALVFTDSVQDAAHRAGFVQSRSHALTLRALIRAAAGEEPVSLDDLVERIIADAGDDEYRRYRILPPDLADRDAFVDFWQAPALRRVPASVLRRVRRRLLLDIQLEFGLQSGVGRTLERTGSLVAEVDVAEALLLRCAEQALEDAGGMLDGLGLGPDRDRLLAWGRGLLTRMRKQGAIDHEWFVRYRQEDGNRYSIWGGRRRSDGMPAFPKGRPAPGYPRIGGGTGSETDLEPVGSARGWYARWTAQVLQVAPNDGATLARLLVQQLAKNDVLHATASSNGTVYALPASAVVVHPVRLEDLQAGEHMLQCSLCESLTPGTATVVRQLTGAPCLVARCAGVLEPVSRDDNFYRRLYSSTEASRVVAREHTSLLPDEVRLAYEQAFKEVDAGPQAPNVLVATPTLEMGIDIGDLSTVMLSSLPRRVSSYLQRVGRAGRLTGNALVLAYVTGRGEHLPRLGDPLSVINGKVRPPATYLDAEEILRRQLIASIADTVARNTTAPHPQRASEALGSTEPGSYLHALANAAESRPDLTERFLAGFPSLSEASRETLRDWVRPHHSGPGTSPLAQRLAEASHRWNRTVETLQHRRQEIQTSIPELRQRAESPAASDEDKAALRAAEAGYKLTGKQLAELMGEYWIGVLEEHGLLPNYTLLDDTVTLDVSISWIDPDTGDFQTEPRDFSRGSAMALRDFAPGATFYASGYAITIDAVDLGHEAEAVRTHAFCAACGYSQDVTESAQQESLAACPRCGDQGFADLKQRIELVELEKVSSAISRDRATIDDSRDDRVREQYTVVTAADVDPAKVARRWFVEDYGFGARYLRDMTIRWVNLGRASGRGTGRTVAGEDVNAPLFRVCAACGHQDTDTRTNRPTEHRPWCPNRRVAVETTRSVALSRTLRTEGLVLRLPTSVTLGDRYAVPSLATALLLGLRERIGGDPDHLAVATIVDPTPDPSDTNEQALLLHDVVPGGTGYLAELAAPGIVWEILHRAWEIARDCECRHEERLACHRCLLPFAQPYGEKWVSRATAERHLREILLSGDRSGSEEVPSAMSWTCTEEDARSFDPESHLEQRFRAVLAERLEAVGASVTEQPTSAGNRWIIRVSGRVWTLEPQELALGSKPDFILRCEQPGIPEVVIFTDGWRFHASPTVNRLADDAQKREFLRLDGRIVLGITWQDLELPPGSVALPPWYNESGRGDVVQTAGGALKPALVDLLSRGPIDFLLHWLQQPDPDGLARVADWLPMFAVGPTTTTFALPEGTSLVQAAADLLDGGSFTPAAGGFSGAWAHRIDSLVLAARITDPATMTTEIVALLDDRETGVGEEHAEAWREWLRLSNLLALRQSPTTIAVHSLAATTATPAPPTVPSAAAEEWSDIYEDATDDERLVIDIVWSAHVPEPVIGFETQDGVPLSISWPDRRVVVDLNLEGTELAELSESGWTVVPADTDTIRETFSTAEERA</sequence>
<feature type="region of interest" description="Disordered" evidence="3">
    <location>
        <begin position="1264"/>
        <end position="1283"/>
    </location>
</feature>
<feature type="domain" description="Helicase C-terminal" evidence="5">
    <location>
        <begin position="994"/>
        <end position="1152"/>
    </location>
</feature>
<protein>
    <submittedName>
        <fullName evidence="6">DEAD/DEAH box helicase</fullName>
    </submittedName>
</protein>
<dbReference type="PROSITE" id="PS51192">
    <property type="entry name" value="HELICASE_ATP_BIND_1"/>
    <property type="match status" value="1"/>
</dbReference>
<dbReference type="Pfam" id="PF00270">
    <property type="entry name" value="DEAD"/>
    <property type="match status" value="1"/>
</dbReference>
<keyword evidence="7" id="KW-1185">Reference proteome</keyword>
<name>A0A552WXP1_9MICO</name>
<evidence type="ECO:0000313" key="6">
    <source>
        <dbReference type="EMBL" id="TRW47455.1"/>
    </source>
</evidence>
<dbReference type="Gene3D" id="3.40.50.300">
    <property type="entry name" value="P-loop containing nucleotide triphosphate hydrolases"/>
    <property type="match status" value="2"/>
</dbReference>
<keyword evidence="1" id="KW-0547">Nucleotide-binding</keyword>
<keyword evidence="6" id="KW-0347">Helicase</keyword>
<evidence type="ECO:0000259" key="4">
    <source>
        <dbReference type="PROSITE" id="PS51192"/>
    </source>
</evidence>
<dbReference type="EMBL" id="VJXR01000002">
    <property type="protein sequence ID" value="TRW47455.1"/>
    <property type="molecule type" value="Genomic_DNA"/>
</dbReference>
<dbReference type="GO" id="GO:0043138">
    <property type="term" value="F:3'-5' DNA helicase activity"/>
    <property type="evidence" value="ECO:0007669"/>
    <property type="project" value="TreeGrafter"/>
</dbReference>
<evidence type="ECO:0000256" key="2">
    <source>
        <dbReference type="ARBA" id="ARBA00022840"/>
    </source>
</evidence>
<dbReference type="SUPFAM" id="SSF52540">
    <property type="entry name" value="P-loop containing nucleoside triphosphate hydrolases"/>
    <property type="match status" value="2"/>
</dbReference>
<feature type="region of interest" description="Disordered" evidence="3">
    <location>
        <begin position="876"/>
        <end position="898"/>
    </location>
</feature>
<dbReference type="SMART" id="SM00487">
    <property type="entry name" value="DEXDc"/>
    <property type="match status" value="1"/>
</dbReference>
<dbReference type="RefSeq" id="WP_143416730.1">
    <property type="nucleotide sequence ID" value="NZ_VJXR01000002.1"/>
</dbReference>
<evidence type="ECO:0000259" key="5">
    <source>
        <dbReference type="PROSITE" id="PS51194"/>
    </source>
</evidence>
<accession>A0A552WXP1</accession>
<feature type="domain" description="Helicase ATP-binding" evidence="4">
    <location>
        <begin position="94"/>
        <end position="311"/>
    </location>
</feature>
<dbReference type="GO" id="GO:0036297">
    <property type="term" value="P:interstrand cross-link repair"/>
    <property type="evidence" value="ECO:0007669"/>
    <property type="project" value="TreeGrafter"/>
</dbReference>
<dbReference type="InterPro" id="IPR014001">
    <property type="entry name" value="Helicase_ATP-bd"/>
</dbReference>
<dbReference type="InterPro" id="IPR018973">
    <property type="entry name" value="MZB"/>
</dbReference>
<dbReference type="InterPro" id="IPR011545">
    <property type="entry name" value="DEAD/DEAH_box_helicase_dom"/>
</dbReference>
<dbReference type="Pfam" id="PF09369">
    <property type="entry name" value="MZB"/>
    <property type="match status" value="1"/>
</dbReference>
<dbReference type="Pfam" id="PF00271">
    <property type="entry name" value="Helicase_C"/>
    <property type="match status" value="1"/>
</dbReference>
<dbReference type="SMART" id="SM00490">
    <property type="entry name" value="HELICc"/>
    <property type="match status" value="1"/>
</dbReference>
<dbReference type="GO" id="GO:0003676">
    <property type="term" value="F:nucleic acid binding"/>
    <property type="evidence" value="ECO:0007669"/>
    <property type="project" value="InterPro"/>
</dbReference>
<dbReference type="InterPro" id="IPR001650">
    <property type="entry name" value="Helicase_C-like"/>
</dbReference>
<proteinExistence type="predicted"/>
<dbReference type="PANTHER" id="PTHR47957:SF3">
    <property type="entry name" value="ATP-DEPENDENT HELICASE HRQ1"/>
    <property type="match status" value="1"/>
</dbReference>